<dbReference type="RefSeq" id="WP_071470149.1">
    <property type="nucleotide sequence ID" value="NZ_MEHT01000026.1"/>
</dbReference>
<name>A0A2W7PNU4_9RHOB</name>
<evidence type="ECO:0000259" key="1">
    <source>
        <dbReference type="Pfam" id="PF02625"/>
    </source>
</evidence>
<dbReference type="PANTHER" id="PTHR30388:SF6">
    <property type="entry name" value="XANTHINE DEHYDROGENASE SUBUNIT A-RELATED"/>
    <property type="match status" value="1"/>
</dbReference>
<dbReference type="EMBL" id="QKZQ01000023">
    <property type="protein sequence ID" value="PZX37013.1"/>
    <property type="molecule type" value="Genomic_DNA"/>
</dbReference>
<organism evidence="3 4">
    <name type="scientific">Roseinatronobacter thiooxidans</name>
    <dbReference type="NCBI Taxonomy" id="121821"/>
    <lineage>
        <taxon>Bacteria</taxon>
        <taxon>Pseudomonadati</taxon>
        <taxon>Pseudomonadota</taxon>
        <taxon>Alphaproteobacteria</taxon>
        <taxon>Rhodobacterales</taxon>
        <taxon>Paracoccaceae</taxon>
        <taxon>Roseinatronobacter</taxon>
    </lineage>
</organism>
<evidence type="ECO:0000259" key="2">
    <source>
        <dbReference type="Pfam" id="PF13478"/>
    </source>
</evidence>
<proteinExistence type="predicted"/>
<dbReference type="PANTHER" id="PTHR30388">
    <property type="entry name" value="ALDEHYDE OXIDOREDUCTASE MOLYBDENUM COFACTOR ASSEMBLY PROTEIN"/>
    <property type="match status" value="1"/>
</dbReference>
<dbReference type="Pfam" id="PF02625">
    <property type="entry name" value="XdhC_CoxI"/>
    <property type="match status" value="1"/>
</dbReference>
<reference evidence="3 4" key="1">
    <citation type="submission" date="2018-06" db="EMBL/GenBank/DDBJ databases">
        <title>Genomic Encyclopedia of Archaeal and Bacterial Type Strains, Phase II (KMG-II): from individual species to whole genera.</title>
        <authorList>
            <person name="Goeker M."/>
        </authorList>
    </citation>
    <scope>NUCLEOTIDE SEQUENCE [LARGE SCALE GENOMIC DNA]</scope>
    <source>
        <strain evidence="3 4">DSM 13087</strain>
    </source>
</reference>
<gene>
    <name evidence="3" type="ORF">LY56_03247</name>
</gene>
<dbReference type="InterPro" id="IPR003777">
    <property type="entry name" value="XdhC_CoxI"/>
</dbReference>
<feature type="domain" description="XdhC Rossmann" evidence="2">
    <location>
        <begin position="131"/>
        <end position="262"/>
    </location>
</feature>
<protein>
    <submittedName>
        <fullName evidence="3">Xanthine dehydrogenase accessory factor</fullName>
    </submittedName>
</protein>
<dbReference type="OrthoDB" id="5242066at2"/>
<dbReference type="STRING" id="121821.GCA_001870675_01380"/>
<dbReference type="InterPro" id="IPR027051">
    <property type="entry name" value="XdhC_Rossmann_dom"/>
</dbReference>
<keyword evidence="4" id="KW-1185">Reference proteome</keyword>
<evidence type="ECO:0000313" key="3">
    <source>
        <dbReference type="EMBL" id="PZX37013.1"/>
    </source>
</evidence>
<dbReference type="Pfam" id="PF13478">
    <property type="entry name" value="XdhC_C"/>
    <property type="match status" value="1"/>
</dbReference>
<dbReference type="Proteomes" id="UP000249364">
    <property type="component" value="Unassembled WGS sequence"/>
</dbReference>
<dbReference type="InterPro" id="IPR052698">
    <property type="entry name" value="MoCofactor_Util/Proc"/>
</dbReference>
<evidence type="ECO:0000313" key="4">
    <source>
        <dbReference type="Proteomes" id="UP000249364"/>
    </source>
</evidence>
<dbReference type="Gene3D" id="3.40.50.720">
    <property type="entry name" value="NAD(P)-binding Rossmann-like Domain"/>
    <property type="match status" value="1"/>
</dbReference>
<dbReference type="AlphaFoldDB" id="A0A2W7PNU4"/>
<sequence length="278" mass="29112">MKLSQTEHARLESMMQSLKTKAVPFAMATVVRTVNATSAKPGGKALLDKDGNFLMGWVGGGCARGAVGRAAREAITSGEPQFISLRPQELLETEGLAAGELRDGVRFARNGCPSKGTMDVFVEPVLPLPRLTIFGTGLVALALAELGVRFDFKVTLCAPEGTAIDATETYDIVQGFGSATGDYVVVATQGQGDLAALRAALDAGAIYTSFVGSARKFSTIAAKLSAENSDFVAGLERVHAPAGLAIKAITPDEIALSILAQITHIRRSTPDQRGKAHV</sequence>
<comment type="caution">
    <text evidence="3">The sequence shown here is derived from an EMBL/GenBank/DDBJ whole genome shotgun (WGS) entry which is preliminary data.</text>
</comment>
<accession>A0A2W7PNU4</accession>
<feature type="domain" description="XdhC- CoxI" evidence="1">
    <location>
        <begin position="22"/>
        <end position="83"/>
    </location>
</feature>